<feature type="domain" description="HIT" evidence="2">
    <location>
        <begin position="4"/>
        <end position="107"/>
    </location>
</feature>
<accession>A0ABW8SCP4</accession>
<dbReference type="Gene3D" id="3.30.428.10">
    <property type="entry name" value="HIT-like"/>
    <property type="match status" value="1"/>
</dbReference>
<dbReference type="PROSITE" id="PS51084">
    <property type="entry name" value="HIT_2"/>
    <property type="match status" value="1"/>
</dbReference>
<feature type="short sequence motif" description="Histidine triad motif" evidence="1">
    <location>
        <begin position="92"/>
        <end position="96"/>
    </location>
</feature>
<sequence length="148" mass="17543">MNCKMCDKQKSIKDNPYFIMELQTEYVILGWFQRFKGYTVFNSKEHGPELHNLEQSFKMKHLEEMSIVAEAISNIFKPDKMNYELLGNGCSHIHWHLYPRVKGDTPIVSSIYQLSNEELFDESTRPNEEQREELKEKIKNEIVHLCSK</sequence>
<proteinExistence type="predicted"/>
<name>A0ABW8SCP4_9CLOT</name>
<dbReference type="Pfam" id="PF01230">
    <property type="entry name" value="HIT"/>
    <property type="match status" value="1"/>
</dbReference>
<protein>
    <submittedName>
        <fullName evidence="3">HIT family protein</fullName>
        <ecNumber evidence="3">2.1.1.-</ecNumber>
    </submittedName>
</protein>
<evidence type="ECO:0000256" key="1">
    <source>
        <dbReference type="PROSITE-ProRule" id="PRU00464"/>
    </source>
</evidence>
<organism evidence="3 4">
    <name type="scientific">Candidatus Clostridium helianthi</name>
    <dbReference type="NCBI Taxonomy" id="3381660"/>
    <lineage>
        <taxon>Bacteria</taxon>
        <taxon>Bacillati</taxon>
        <taxon>Bacillota</taxon>
        <taxon>Clostridia</taxon>
        <taxon>Eubacteriales</taxon>
        <taxon>Clostridiaceae</taxon>
        <taxon>Clostridium</taxon>
    </lineage>
</organism>
<reference evidence="3 4" key="1">
    <citation type="submission" date="2024-11" db="EMBL/GenBank/DDBJ databases">
        <authorList>
            <person name="Heng Y.C."/>
            <person name="Lim A.C.H."/>
            <person name="Lee J.K.Y."/>
            <person name="Kittelmann S."/>
        </authorList>
    </citation>
    <scope>NUCLEOTIDE SEQUENCE [LARGE SCALE GENOMIC DNA]</scope>
    <source>
        <strain evidence="3 4">WILCCON 0112</strain>
    </source>
</reference>
<evidence type="ECO:0000313" key="4">
    <source>
        <dbReference type="Proteomes" id="UP001623600"/>
    </source>
</evidence>
<keyword evidence="4" id="KW-1185">Reference proteome</keyword>
<dbReference type="Proteomes" id="UP001623600">
    <property type="component" value="Unassembled WGS sequence"/>
</dbReference>
<dbReference type="InterPro" id="IPR011146">
    <property type="entry name" value="HIT-like"/>
</dbReference>
<dbReference type="SUPFAM" id="SSF54197">
    <property type="entry name" value="HIT-like"/>
    <property type="match status" value="1"/>
</dbReference>
<dbReference type="GO" id="GO:0008168">
    <property type="term" value="F:methyltransferase activity"/>
    <property type="evidence" value="ECO:0007669"/>
    <property type="project" value="UniProtKB-KW"/>
</dbReference>
<evidence type="ECO:0000259" key="2">
    <source>
        <dbReference type="PROSITE" id="PS51084"/>
    </source>
</evidence>
<keyword evidence="3" id="KW-0489">Methyltransferase</keyword>
<evidence type="ECO:0000313" key="3">
    <source>
        <dbReference type="EMBL" id="MFL0168688.1"/>
    </source>
</evidence>
<dbReference type="RefSeq" id="WP_406762938.1">
    <property type="nucleotide sequence ID" value="NZ_JBJIAB010000072.1"/>
</dbReference>
<dbReference type="EMBL" id="JBJIAB010000072">
    <property type="protein sequence ID" value="MFL0168688.1"/>
    <property type="molecule type" value="Genomic_DNA"/>
</dbReference>
<dbReference type="InterPro" id="IPR036265">
    <property type="entry name" value="HIT-like_sf"/>
</dbReference>
<dbReference type="EC" id="2.1.1.-" evidence="3"/>
<comment type="caution">
    <text evidence="3">The sequence shown here is derived from an EMBL/GenBank/DDBJ whole genome shotgun (WGS) entry which is preliminary data.</text>
</comment>
<keyword evidence="3" id="KW-0808">Transferase</keyword>
<dbReference type="GO" id="GO:0032259">
    <property type="term" value="P:methylation"/>
    <property type="evidence" value="ECO:0007669"/>
    <property type="project" value="UniProtKB-KW"/>
</dbReference>
<gene>
    <name evidence="3" type="ORF">ACJDTP_26870</name>
</gene>